<proteinExistence type="predicted"/>
<evidence type="ECO:0000313" key="2">
    <source>
        <dbReference type="EMBL" id="TCP88658.1"/>
    </source>
</evidence>
<name>A0A4R2SVU1_9PAST</name>
<dbReference type="EMBL" id="SLYB01000051">
    <property type="protein sequence ID" value="TCP88658.1"/>
    <property type="molecule type" value="Genomic_DNA"/>
</dbReference>
<protein>
    <submittedName>
        <fullName evidence="2">Uncharacterized protein</fullName>
    </submittedName>
</protein>
<accession>A0A4R2SVU1</accession>
<keyword evidence="1" id="KW-1133">Transmembrane helix</keyword>
<sequence>MFLKKYWKSSIIYLISIVIIILFSIFDSYMDNYVLSIGDIIMKDFFWMKTINYILIYSFAFIILIFFFKNK</sequence>
<organism evidence="2 3">
    <name type="scientific">Cricetibacter osteomyelitidis</name>
    <dbReference type="NCBI Taxonomy" id="1521931"/>
    <lineage>
        <taxon>Bacteria</taxon>
        <taxon>Pseudomonadati</taxon>
        <taxon>Pseudomonadota</taxon>
        <taxon>Gammaproteobacteria</taxon>
        <taxon>Pasteurellales</taxon>
        <taxon>Pasteurellaceae</taxon>
        <taxon>Cricetibacter</taxon>
    </lineage>
</organism>
<reference evidence="2 3" key="1">
    <citation type="submission" date="2019-03" db="EMBL/GenBank/DDBJ databases">
        <title>Genomic Encyclopedia of Type Strains, Phase IV (KMG-IV): sequencing the most valuable type-strain genomes for metagenomic binning, comparative biology and taxonomic classification.</title>
        <authorList>
            <person name="Goeker M."/>
        </authorList>
    </citation>
    <scope>NUCLEOTIDE SEQUENCE [LARGE SCALE GENOMIC DNA]</scope>
    <source>
        <strain evidence="2 3">DSM 28404</strain>
    </source>
</reference>
<keyword evidence="3" id="KW-1185">Reference proteome</keyword>
<gene>
    <name evidence="2" type="ORF">EDC44_1514</name>
</gene>
<keyword evidence="1" id="KW-0472">Membrane</keyword>
<evidence type="ECO:0000256" key="1">
    <source>
        <dbReference type="SAM" id="Phobius"/>
    </source>
</evidence>
<keyword evidence="1" id="KW-0812">Transmembrane</keyword>
<dbReference type="AlphaFoldDB" id="A0A4R2SVU1"/>
<dbReference type="Proteomes" id="UP000295763">
    <property type="component" value="Unassembled WGS sequence"/>
</dbReference>
<evidence type="ECO:0000313" key="3">
    <source>
        <dbReference type="Proteomes" id="UP000295763"/>
    </source>
</evidence>
<feature type="transmembrane region" description="Helical" evidence="1">
    <location>
        <begin position="12"/>
        <end position="30"/>
    </location>
</feature>
<comment type="caution">
    <text evidence="2">The sequence shown here is derived from an EMBL/GenBank/DDBJ whole genome shotgun (WGS) entry which is preliminary data.</text>
</comment>
<feature type="transmembrane region" description="Helical" evidence="1">
    <location>
        <begin position="50"/>
        <end position="68"/>
    </location>
</feature>